<keyword evidence="2" id="KW-1133">Transmembrane helix</keyword>
<keyword evidence="3" id="KW-0732">Signal</keyword>
<feature type="coiled-coil region" evidence="1">
    <location>
        <begin position="763"/>
        <end position="811"/>
    </location>
</feature>
<dbReference type="RefSeq" id="WP_320554189.1">
    <property type="nucleotide sequence ID" value="NZ_JAXDAE010000001.1"/>
</dbReference>
<keyword evidence="1" id="KW-0175">Coiled coil</keyword>
<dbReference type="EMBL" id="JAXDAE010000001">
    <property type="protein sequence ID" value="MDY2585803.1"/>
    <property type="molecule type" value="Genomic_DNA"/>
</dbReference>
<dbReference type="InterPro" id="IPR013783">
    <property type="entry name" value="Ig-like_fold"/>
</dbReference>
<keyword evidence="2" id="KW-0472">Membrane</keyword>
<evidence type="ECO:0000313" key="6">
    <source>
        <dbReference type="Proteomes" id="UP001285855"/>
    </source>
</evidence>
<dbReference type="SUPFAM" id="SSF46894">
    <property type="entry name" value="C-terminal effector domain of the bipartite response regulators"/>
    <property type="match status" value="1"/>
</dbReference>
<feature type="transmembrane region" description="Helical" evidence="2">
    <location>
        <begin position="731"/>
        <end position="755"/>
    </location>
</feature>
<feature type="signal peptide" evidence="3">
    <location>
        <begin position="1"/>
        <end position="21"/>
    </location>
</feature>
<evidence type="ECO:0000259" key="4">
    <source>
        <dbReference type="SMART" id="SM00421"/>
    </source>
</evidence>
<organism evidence="5 6">
    <name type="scientific">Winogradskyella aquimaris</name>
    <dbReference type="NCBI Taxonomy" id="864074"/>
    <lineage>
        <taxon>Bacteria</taxon>
        <taxon>Pseudomonadati</taxon>
        <taxon>Bacteroidota</taxon>
        <taxon>Flavobacteriia</taxon>
        <taxon>Flavobacteriales</taxon>
        <taxon>Flavobacteriaceae</taxon>
        <taxon>Winogradskyella</taxon>
    </lineage>
</organism>
<evidence type="ECO:0000256" key="1">
    <source>
        <dbReference type="SAM" id="Coils"/>
    </source>
</evidence>
<dbReference type="Proteomes" id="UP001285855">
    <property type="component" value="Unassembled WGS sequence"/>
</dbReference>
<dbReference type="InterPro" id="IPR036388">
    <property type="entry name" value="WH-like_DNA-bd_sf"/>
</dbReference>
<dbReference type="InterPro" id="IPR000792">
    <property type="entry name" value="Tscrpt_reg_LuxR_C"/>
</dbReference>
<dbReference type="Pfam" id="PF00196">
    <property type="entry name" value="GerE"/>
    <property type="match status" value="1"/>
</dbReference>
<dbReference type="Gene3D" id="2.60.40.10">
    <property type="entry name" value="Immunoglobulins"/>
    <property type="match status" value="1"/>
</dbReference>
<feature type="domain" description="HTH luxR-type" evidence="4">
    <location>
        <begin position="874"/>
        <end position="931"/>
    </location>
</feature>
<dbReference type="Gene3D" id="2.130.10.10">
    <property type="entry name" value="YVTN repeat-like/Quinoprotein amine dehydrogenase"/>
    <property type="match status" value="1"/>
</dbReference>
<name>A0ABU5EI89_9FLAO</name>
<dbReference type="SMART" id="SM00421">
    <property type="entry name" value="HTH_LUXR"/>
    <property type="match status" value="1"/>
</dbReference>
<evidence type="ECO:0000313" key="5">
    <source>
        <dbReference type="EMBL" id="MDY2585803.1"/>
    </source>
</evidence>
<evidence type="ECO:0000256" key="2">
    <source>
        <dbReference type="SAM" id="Phobius"/>
    </source>
</evidence>
<accession>A0ABU5EI89</accession>
<dbReference type="Pfam" id="PF07495">
    <property type="entry name" value="Y_Y_Y"/>
    <property type="match status" value="1"/>
</dbReference>
<dbReference type="Gene3D" id="1.10.10.10">
    <property type="entry name" value="Winged helix-like DNA-binding domain superfamily/Winged helix DNA-binding domain"/>
    <property type="match status" value="1"/>
</dbReference>
<reference evidence="5 6" key="1">
    <citation type="submission" date="2023-11" db="EMBL/GenBank/DDBJ databases">
        <title>Winogradskyella pelagius sp. nov., isolated from coastal sediment.</title>
        <authorList>
            <person name="Li F."/>
        </authorList>
    </citation>
    <scope>NUCLEOTIDE SEQUENCE [LARGE SCALE GENOMIC DNA]</scope>
    <source>
        <strain evidence="5 6">KCTC 23502</strain>
    </source>
</reference>
<evidence type="ECO:0000256" key="3">
    <source>
        <dbReference type="SAM" id="SignalP"/>
    </source>
</evidence>
<keyword evidence="2" id="KW-0812">Transmembrane</keyword>
<gene>
    <name evidence="5" type="ORF">SNF14_00505</name>
</gene>
<dbReference type="InterPro" id="IPR015943">
    <property type="entry name" value="WD40/YVTN_repeat-like_dom_sf"/>
</dbReference>
<dbReference type="InterPro" id="IPR011123">
    <property type="entry name" value="Y_Y_Y"/>
</dbReference>
<dbReference type="InterPro" id="IPR016032">
    <property type="entry name" value="Sig_transdc_resp-reg_C-effctor"/>
</dbReference>
<comment type="caution">
    <text evidence="5">The sequence shown here is derived from an EMBL/GenBank/DDBJ whole genome shotgun (WGS) entry which is preliminary data.</text>
</comment>
<sequence>MNILKNFFLCFVFILSASMFGQEIPPIQTFSPQDYQAEDQNWDISQDKNGITYFANNKGLLLYNSARWELFPTPNQSILRSVKVINERIYTGCYMDFGYWEKDSLGNLKYNSLIKNREIDIKEDEEFWDIIEIDNYILFQSLDRIYIYNVENDSFKIIDSENRINKIFRVDDTIFFQKNKYGLYEIQNGVEHLFITSEELNDNEIINIYRMDRSLLLVTKERGIYSYSDGVLSPWNSTVNEILNGFSIYSSIRLKDGSFLFGTISQGIIQISANGKLILSASQSDGLSNNTVLSLHEGINGNVWLGLDNGINCINIDSAYRVYKDKQGVLGTIYASIKVNDYIYLGTNQGLFYKKVTTKSRFNFVEGTKGQVWSLKYFYGTVFCGHDKGTFIIKDNEAKLIKGEIGTWTLDSIEGRPNSLIQGNYKGLSIIEFKNDQWSYRNKIEGFNISSRYFEFIDANELLVSHEYKGVYKVRIDDGYQKVVDSEKLDIQNGAKSSVKKYQGRVLYSNKEGVYVFDNAESKFKKDEGLSELISGDNYVSGKLIYDDLTNRLWLFSKNSIIFIEPGALSAKPKINTIPIPYYLRNSKVGYENILSLNRNEFLIGTTDGYLIVNIGAIQHDAKSIKIDQVSNNSLYYKSAQLRLDQSPQLANKNNNIVFKYSIVDYSSFSATKYQYRLLGIYDNWSDWSAESEAYFENLPHGDYKFEVKAYSAGVESSNIASYHFSIEKPWYLRPVAIGTYIIVGLLLLIGIQYFNSRYYQLQKQKLIEKKQRELELEQLENQRQLIQFKNQNLQLDIENKNRELGTATMNLVKRNELLNNIKDALSKSKSLDDVRGVIKLINTNLNNTSDWKLFEEAFNNVDKDFMKRIKTLHPTITPNDLRLCAYLRLNLSSKEIAPLLNISHKSVEVKRYRLRKKMGLDHEQSLTDYILEL</sequence>
<protein>
    <submittedName>
        <fullName evidence="5">Triple tyrosine motif-containing protein</fullName>
    </submittedName>
</protein>
<feature type="chain" id="PRO_5047180396" evidence="3">
    <location>
        <begin position="22"/>
        <end position="934"/>
    </location>
</feature>
<keyword evidence="6" id="KW-1185">Reference proteome</keyword>
<proteinExistence type="predicted"/>